<accession>A0A0P0WHW6</accession>
<dbReference type="EMBL" id="AP008211">
    <property type="protein sequence ID" value="BAF16487.1"/>
    <property type="molecule type" value="Genomic_DNA"/>
</dbReference>
<evidence type="ECO:0000256" key="15">
    <source>
        <dbReference type="PIRSR" id="PIRSR600823-3"/>
    </source>
</evidence>
<keyword evidence="12" id="KW-0325">Glycoprotein</keyword>
<feature type="site" description="Transition state stabilizer" evidence="16">
    <location>
        <position position="64"/>
    </location>
</feature>
<dbReference type="Pfam" id="PF00141">
    <property type="entry name" value="peroxidase"/>
    <property type="match status" value="2"/>
</dbReference>
<comment type="function">
    <text evidence="3">Removal of H(2)O(2), oxidation of toxic reductants, biosynthesis and degradation of lignin, suberization, auxin catabolism, response to environmental stresses such as wounding, pathogen attack and oxidative stress. These functions might be dependent on each isozyme/isoform in each plant tissue.</text>
</comment>
<feature type="chain" id="PRO_5024399088" evidence="19">
    <location>
        <begin position="22"/>
        <end position="164"/>
    </location>
</feature>
<evidence type="ECO:0000259" key="20">
    <source>
        <dbReference type="PROSITE" id="PS50873"/>
    </source>
</evidence>
<dbReference type="GO" id="GO:0006979">
    <property type="term" value="P:response to oxidative stress"/>
    <property type="evidence" value="ECO:0007669"/>
    <property type="project" value="InterPro"/>
</dbReference>
<evidence type="ECO:0000256" key="12">
    <source>
        <dbReference type="ARBA" id="ARBA00023180"/>
    </source>
</evidence>
<proteinExistence type="inferred from homology"/>
<organism evidence="21 22">
    <name type="scientific">Oryza sativa subsp. japonica</name>
    <name type="common">Rice</name>
    <dbReference type="NCBI Taxonomy" id="39947"/>
    <lineage>
        <taxon>Eukaryota</taxon>
        <taxon>Viridiplantae</taxon>
        <taxon>Streptophyta</taxon>
        <taxon>Embryophyta</taxon>
        <taxon>Tracheophyta</taxon>
        <taxon>Spermatophyta</taxon>
        <taxon>Magnoliopsida</taxon>
        <taxon>Liliopsida</taxon>
        <taxon>Poales</taxon>
        <taxon>Poaceae</taxon>
        <taxon>BOP clade</taxon>
        <taxon>Oryzoideae</taxon>
        <taxon>Oryzeae</taxon>
        <taxon>Oryzinae</taxon>
        <taxon>Oryza</taxon>
        <taxon>Oryza sativa</taxon>
    </lineage>
</organism>
<keyword evidence="7 15" id="KW-0479">Metal-binding</keyword>
<dbReference type="OMA" id="HFYEHTC"/>
<dbReference type="Gene3D" id="1.10.520.10">
    <property type="match status" value="1"/>
</dbReference>
<evidence type="ECO:0000313" key="22">
    <source>
        <dbReference type="Proteomes" id="UP000000763"/>
    </source>
</evidence>
<evidence type="ECO:0000256" key="16">
    <source>
        <dbReference type="PIRSR" id="PIRSR600823-4"/>
    </source>
</evidence>
<sequence length="164" mass="18168">MMRSPWMVFAWAAAMVAVAAASPVPTKLKVGFYEHSCPQAEEIVRNAVRRAVARDPGLAAGLIRMHFHDCFVRGCDGSILINSTPASFDNQYYKNVLKHRVVLNSDQALLDSPWTAGVVKLHSAVEKVFQVKFAAAMVKMGNIDVLTGDEGEIREKCFMVNNHY</sequence>
<dbReference type="SUPFAM" id="SSF48113">
    <property type="entry name" value="Heme-dependent peroxidases"/>
    <property type="match status" value="2"/>
</dbReference>
<keyword evidence="4" id="KW-0964">Secreted</keyword>
<evidence type="ECO:0000256" key="11">
    <source>
        <dbReference type="ARBA" id="ARBA00023004"/>
    </source>
</evidence>
<dbReference type="InterPro" id="IPR000823">
    <property type="entry name" value="Peroxidase_pln"/>
</dbReference>
<evidence type="ECO:0000256" key="2">
    <source>
        <dbReference type="ARBA" id="ARBA00001970"/>
    </source>
</evidence>
<reference evidence="22" key="2">
    <citation type="journal article" date="2008" name="Nucleic Acids Res.">
        <title>The rice annotation project database (RAP-DB): 2008 update.</title>
        <authorList>
            <consortium name="The rice annotation project (RAP)"/>
        </authorList>
    </citation>
    <scope>GENOME REANNOTATION</scope>
    <source>
        <strain evidence="22">cv. Nipponbare</strain>
    </source>
</reference>
<evidence type="ECO:0000313" key="21">
    <source>
        <dbReference type="EMBL" id="BAF16487.1"/>
    </source>
</evidence>
<comment type="catalytic activity">
    <reaction evidence="1">
        <text>2 a phenolic donor + H2O2 = 2 a phenolic radical donor + 2 H2O</text>
        <dbReference type="Rhea" id="RHEA:56136"/>
        <dbReference type="ChEBI" id="CHEBI:15377"/>
        <dbReference type="ChEBI" id="CHEBI:16240"/>
        <dbReference type="ChEBI" id="CHEBI:139520"/>
        <dbReference type="ChEBI" id="CHEBI:139521"/>
        <dbReference type="EC" id="1.11.1.7"/>
    </reaction>
</comment>
<evidence type="ECO:0000256" key="19">
    <source>
        <dbReference type="SAM" id="SignalP"/>
    </source>
</evidence>
<feature type="binding site" evidence="15">
    <location>
        <position position="78"/>
    </location>
    <ligand>
        <name>Ca(2+)</name>
        <dbReference type="ChEBI" id="CHEBI:29108"/>
        <label>1</label>
    </ligand>
</feature>
<gene>
    <name evidence="21" type="ordered locus">Os05g0135400</name>
</gene>
<evidence type="ECO:0000256" key="4">
    <source>
        <dbReference type="ARBA" id="ARBA00022525"/>
    </source>
</evidence>
<dbReference type="KEGG" id="dosa:Os05g0135400"/>
<keyword evidence="5" id="KW-0575">Peroxidase</keyword>
<dbReference type="Proteomes" id="UP000000763">
    <property type="component" value="Chromosome 5"/>
</dbReference>
<feature type="domain" description="Plant heme peroxidase family profile" evidence="20">
    <location>
        <begin position="27"/>
        <end position="85"/>
    </location>
</feature>
<evidence type="ECO:0000256" key="13">
    <source>
        <dbReference type="ARBA" id="ARBA00023324"/>
    </source>
</evidence>
<evidence type="ECO:0000256" key="18">
    <source>
        <dbReference type="RuleBase" id="RU004241"/>
    </source>
</evidence>
<dbReference type="FunFam" id="1.10.520.10:FF:000019">
    <property type="entry name" value="Peroxidase"/>
    <property type="match status" value="1"/>
</dbReference>
<evidence type="ECO:0000256" key="7">
    <source>
        <dbReference type="ARBA" id="ARBA00022723"/>
    </source>
</evidence>
<feature type="signal peptide" evidence="19">
    <location>
        <begin position="1"/>
        <end position="21"/>
    </location>
</feature>
<feature type="binding site" evidence="15">
    <location>
        <position position="76"/>
    </location>
    <ligand>
        <name>Ca(2+)</name>
        <dbReference type="ChEBI" id="CHEBI:29108"/>
        <label>1</label>
    </ligand>
</feature>
<evidence type="ECO:0000256" key="9">
    <source>
        <dbReference type="ARBA" id="ARBA00022837"/>
    </source>
</evidence>
<dbReference type="GO" id="GO:0020037">
    <property type="term" value="F:heme binding"/>
    <property type="evidence" value="ECO:0007669"/>
    <property type="project" value="InterPro"/>
</dbReference>
<dbReference type="AlphaFoldDB" id="A0A0P0WHW6"/>
<evidence type="ECO:0000256" key="1">
    <source>
        <dbReference type="ARBA" id="ARBA00000189"/>
    </source>
</evidence>
<dbReference type="PROSITE" id="PS00436">
    <property type="entry name" value="PEROXIDASE_2"/>
    <property type="match status" value="1"/>
</dbReference>
<keyword evidence="6" id="KW-0349">Heme</keyword>
<keyword evidence="9 15" id="KW-0106">Calcium</keyword>
<dbReference type="GO" id="GO:0046872">
    <property type="term" value="F:metal ion binding"/>
    <property type="evidence" value="ECO:0007669"/>
    <property type="project" value="UniProtKB-KW"/>
</dbReference>
<dbReference type="InterPro" id="IPR019794">
    <property type="entry name" value="Peroxidases_AS"/>
</dbReference>
<feature type="disulfide bond" evidence="17">
    <location>
        <begin position="70"/>
        <end position="75"/>
    </location>
</feature>
<name>A0A0P0WHW6_ORYSJ</name>
<dbReference type="PANTHER" id="PTHR31388:SF264">
    <property type="entry name" value="PEROXIDASE 59"/>
    <property type="match status" value="1"/>
</dbReference>
<dbReference type="GO" id="GO:0140825">
    <property type="term" value="F:lactoperoxidase activity"/>
    <property type="evidence" value="ECO:0007669"/>
    <property type="project" value="UniProtKB-EC"/>
</dbReference>
<dbReference type="GO" id="GO:0042744">
    <property type="term" value="P:hydrogen peroxide catabolic process"/>
    <property type="evidence" value="ECO:0007669"/>
    <property type="project" value="UniProtKB-KW"/>
</dbReference>
<dbReference type="InterPro" id="IPR002016">
    <property type="entry name" value="Haem_peroxidase"/>
</dbReference>
<feature type="binding site" evidence="15">
    <location>
        <position position="69"/>
    </location>
    <ligand>
        <name>Ca(2+)</name>
        <dbReference type="ChEBI" id="CHEBI:29108"/>
        <label>1</label>
    </ligand>
</feature>
<keyword evidence="17" id="KW-1015">Disulfide bond</keyword>
<feature type="binding site" evidence="15">
    <location>
        <position position="72"/>
    </location>
    <ligand>
        <name>Ca(2+)</name>
        <dbReference type="ChEBI" id="CHEBI:29108"/>
        <label>1</label>
    </ligand>
</feature>
<evidence type="ECO:0000256" key="3">
    <source>
        <dbReference type="ARBA" id="ARBA00002322"/>
    </source>
</evidence>
<dbReference type="PANTHER" id="PTHR31388">
    <property type="entry name" value="PEROXIDASE 72-RELATED"/>
    <property type="match status" value="1"/>
</dbReference>
<feature type="domain" description="Plant heme peroxidase family profile" evidence="20">
    <location>
        <begin position="87"/>
        <end position="161"/>
    </location>
</feature>
<reference evidence="21 22" key="1">
    <citation type="journal article" date="2005" name="Nature">
        <title>The map-based sequence of the rice genome.</title>
        <authorList>
            <consortium name="International rice genome sequencing project (IRGSP)"/>
            <person name="Matsumoto T."/>
            <person name="Wu J."/>
            <person name="Kanamori H."/>
            <person name="Katayose Y."/>
            <person name="Fujisawa M."/>
            <person name="Namiki N."/>
            <person name="Mizuno H."/>
            <person name="Yamamoto K."/>
            <person name="Antonio B.A."/>
            <person name="Baba T."/>
            <person name="Sakata K."/>
            <person name="Nagamura Y."/>
            <person name="Aoki H."/>
            <person name="Arikawa K."/>
            <person name="Arita K."/>
            <person name="Bito T."/>
            <person name="Chiden Y."/>
            <person name="Fujitsuka N."/>
            <person name="Fukunaka R."/>
            <person name="Hamada M."/>
            <person name="Harada C."/>
            <person name="Hayashi A."/>
            <person name="Hijishita S."/>
            <person name="Honda M."/>
            <person name="Hosokawa S."/>
            <person name="Ichikawa Y."/>
            <person name="Idonuma A."/>
            <person name="Iijima M."/>
            <person name="Ikeda M."/>
            <person name="Ikeno M."/>
            <person name="Ito K."/>
            <person name="Ito S."/>
            <person name="Ito T."/>
            <person name="Ito Y."/>
            <person name="Ito Y."/>
            <person name="Iwabuchi A."/>
            <person name="Kamiya K."/>
            <person name="Karasawa W."/>
            <person name="Kurita K."/>
            <person name="Katagiri S."/>
            <person name="Kikuta A."/>
            <person name="Kobayashi H."/>
            <person name="Kobayashi N."/>
            <person name="Machita K."/>
            <person name="Maehara T."/>
            <person name="Masukawa M."/>
            <person name="Mizubayashi T."/>
            <person name="Mukai Y."/>
            <person name="Nagasaki H."/>
            <person name="Nagata Y."/>
            <person name="Naito S."/>
            <person name="Nakashima M."/>
            <person name="Nakama Y."/>
            <person name="Nakamichi Y."/>
            <person name="Nakamura M."/>
            <person name="Meguro A."/>
            <person name="Negishi M."/>
            <person name="Ohta I."/>
            <person name="Ohta T."/>
            <person name="Okamoto M."/>
            <person name="Ono N."/>
            <person name="Saji S."/>
            <person name="Sakaguchi M."/>
            <person name="Sakai K."/>
            <person name="Shibata M."/>
            <person name="Shimokawa T."/>
            <person name="Song J."/>
            <person name="Takazaki Y."/>
            <person name="Terasawa K."/>
            <person name="Tsugane M."/>
            <person name="Tsuji K."/>
            <person name="Ueda S."/>
            <person name="Waki K."/>
            <person name="Yamagata H."/>
            <person name="Yamamoto M."/>
            <person name="Yamamoto S."/>
            <person name="Yamane H."/>
            <person name="Yoshiki S."/>
            <person name="Yoshihara R."/>
            <person name="Yukawa K."/>
            <person name="Zhong H."/>
            <person name="Yano M."/>
            <person name="Yuan Q."/>
            <person name="Ouyang S."/>
            <person name="Liu J."/>
            <person name="Jones K.M."/>
            <person name="Gansberger K."/>
            <person name="Moffat K."/>
            <person name="Hill J."/>
            <person name="Bera J."/>
            <person name="Fadrosh D."/>
            <person name="Jin S."/>
            <person name="Johri S."/>
            <person name="Kim M."/>
            <person name="Overton L."/>
            <person name="Reardon M."/>
            <person name="Tsitrin T."/>
            <person name="Vuong H."/>
            <person name="Weaver B."/>
            <person name="Ciecko A."/>
            <person name="Tallon L."/>
            <person name="Jackson J."/>
            <person name="Pai G."/>
            <person name="Aken S.V."/>
            <person name="Utterback T."/>
            <person name="Reidmuller S."/>
            <person name="Feldblyum T."/>
            <person name="Hsiao J."/>
            <person name="Zismann V."/>
            <person name="Iobst S."/>
            <person name="de Vazeille A.R."/>
            <person name="Buell C.R."/>
            <person name="Ying K."/>
            <person name="Li Y."/>
            <person name="Lu T."/>
            <person name="Huang Y."/>
            <person name="Zhao Q."/>
            <person name="Feng Q."/>
            <person name="Zhang L."/>
            <person name="Zhu J."/>
            <person name="Weng Q."/>
            <person name="Mu J."/>
            <person name="Lu Y."/>
            <person name="Fan D."/>
            <person name="Liu Y."/>
            <person name="Guan J."/>
            <person name="Zhang Y."/>
            <person name="Yu S."/>
            <person name="Liu X."/>
            <person name="Zhang Y."/>
            <person name="Hong G."/>
            <person name="Han B."/>
            <person name="Choisne N."/>
            <person name="Demange N."/>
            <person name="Orjeda G."/>
            <person name="Samain S."/>
            <person name="Cattolico L."/>
            <person name="Pelletier E."/>
            <person name="Couloux A."/>
            <person name="Segurens B."/>
            <person name="Wincker P."/>
            <person name="D'Hont A."/>
            <person name="Scarpelli C."/>
            <person name="Weissenbach J."/>
            <person name="Salanoubat M."/>
            <person name="Quetier F."/>
            <person name="Yu Y."/>
            <person name="Kim H.R."/>
            <person name="Rambo T."/>
            <person name="Currie J."/>
            <person name="Collura K."/>
            <person name="Luo M."/>
            <person name="Yang T."/>
            <person name="Ammiraju J.S.S."/>
            <person name="Engler F."/>
            <person name="Soderlund C."/>
            <person name="Wing R.A."/>
            <person name="Palmer L.E."/>
            <person name="de la Bastide M."/>
            <person name="Spiegel L."/>
            <person name="Nascimento L."/>
            <person name="Zutavern T."/>
            <person name="O'Shaughnessy A."/>
            <person name="Dike S."/>
            <person name="Dedhia N."/>
            <person name="Preston R."/>
            <person name="Balija V."/>
            <person name="McCombie W.R."/>
            <person name="Chow T."/>
            <person name="Chen H."/>
            <person name="Chung M."/>
            <person name="Chen C."/>
            <person name="Shaw J."/>
            <person name="Wu H."/>
            <person name="Hsiao K."/>
            <person name="Chao Y."/>
            <person name="Chu M."/>
            <person name="Cheng C."/>
            <person name="Hour A."/>
            <person name="Lee P."/>
            <person name="Lin S."/>
            <person name="Lin Y."/>
            <person name="Liou J."/>
            <person name="Liu S."/>
            <person name="Hsing Y."/>
            <person name="Raghuvanshi S."/>
            <person name="Mohanty A."/>
            <person name="Bharti A.K."/>
            <person name="Gaur A."/>
            <person name="Gupta V."/>
            <person name="Kumar D."/>
            <person name="Ravi V."/>
            <person name="Vij S."/>
            <person name="Kapur A."/>
            <person name="Khurana P."/>
            <person name="Khurana P."/>
            <person name="Khurana J.P."/>
            <person name="Tyagi A.K."/>
            <person name="Gaikwad K."/>
            <person name="Singh A."/>
            <person name="Dalal V."/>
            <person name="Srivastava S."/>
            <person name="Dixit A."/>
            <person name="Pal A.K."/>
            <person name="Ghazi I.A."/>
            <person name="Yadav M."/>
            <person name="Pandit A."/>
            <person name="Bhargava A."/>
            <person name="Sureshbabu K."/>
            <person name="Batra K."/>
            <person name="Sharma T.R."/>
            <person name="Mohapatra T."/>
            <person name="Singh N.K."/>
            <person name="Messing J."/>
            <person name="Nelson A.B."/>
            <person name="Fuks G."/>
            <person name="Kavchok S."/>
            <person name="Keizer G."/>
            <person name="Linton E."/>
            <person name="Llaca V."/>
            <person name="Song R."/>
            <person name="Tanyolac B."/>
            <person name="Young S."/>
            <person name="Ho-Il K."/>
            <person name="Hahn J.H."/>
            <person name="Sangsakoo G."/>
            <person name="Vanavichit A."/>
            <person name="de Mattos Luiz.A.T."/>
            <person name="Zimmer P.D."/>
            <person name="Malone G."/>
            <person name="Dellagostin O."/>
            <person name="de Oliveira A.C."/>
            <person name="Bevan M."/>
            <person name="Bancroft I."/>
            <person name="Minx P."/>
            <person name="Cordum H."/>
            <person name="Wilson R."/>
            <person name="Cheng Z."/>
            <person name="Jin W."/>
            <person name="Jiang J."/>
            <person name="Leong S.A."/>
            <person name="Iwama H."/>
            <person name="Gojobori T."/>
            <person name="Itoh T."/>
            <person name="Niimura Y."/>
            <person name="Fujii Y."/>
            <person name="Habara T."/>
            <person name="Sakai H."/>
            <person name="Sato Y."/>
            <person name="Wilson G."/>
            <person name="Kumar K."/>
            <person name="McCouch S."/>
            <person name="Juretic N."/>
            <person name="Hoen D."/>
            <person name="Wright S."/>
            <person name="Bruskiewich R."/>
            <person name="Bureau T."/>
            <person name="Miyao A."/>
            <person name="Hirochika H."/>
            <person name="Nishikawa T."/>
            <person name="Kadowaki K."/>
            <person name="Sugiura M."/>
            <person name="Burr B."/>
            <person name="Sasaki T."/>
        </authorList>
    </citation>
    <scope>NUCLEOTIDE SEQUENCE [LARGE SCALE GENOMIC DNA]</scope>
    <source>
        <strain evidence="22">cv. Nipponbare</strain>
    </source>
</reference>
<evidence type="ECO:0000256" key="10">
    <source>
        <dbReference type="ARBA" id="ARBA00023002"/>
    </source>
</evidence>
<dbReference type="Gramene" id="Os05t0135400-01">
    <property type="protein sequence ID" value="Os05t0135400-01"/>
    <property type="gene ID" value="Os05g0135400"/>
</dbReference>
<comment type="similarity">
    <text evidence="18">Belongs to the peroxidase family.</text>
</comment>
<evidence type="ECO:0000256" key="17">
    <source>
        <dbReference type="PIRSR" id="PIRSR600823-5"/>
    </source>
</evidence>
<evidence type="ECO:0000256" key="14">
    <source>
        <dbReference type="PIRSR" id="PIRSR600823-1"/>
    </source>
</evidence>
<evidence type="ECO:0000256" key="5">
    <source>
        <dbReference type="ARBA" id="ARBA00022559"/>
    </source>
</evidence>
<evidence type="ECO:0000256" key="8">
    <source>
        <dbReference type="ARBA" id="ARBA00022729"/>
    </source>
</evidence>
<keyword evidence="10" id="KW-0560">Oxidoreductase</keyword>
<keyword evidence="8 19" id="KW-0732">Signal</keyword>
<feature type="active site" description="Proton acceptor" evidence="14">
    <location>
        <position position="68"/>
    </location>
</feature>
<dbReference type="PROSITE" id="PS50873">
    <property type="entry name" value="PEROXIDASE_4"/>
    <property type="match status" value="2"/>
</dbReference>
<keyword evidence="11" id="KW-0408">Iron</keyword>
<feature type="binding site" evidence="15">
    <location>
        <position position="74"/>
    </location>
    <ligand>
        <name>Ca(2+)</name>
        <dbReference type="ChEBI" id="CHEBI:29108"/>
        <label>1</label>
    </ligand>
</feature>
<comment type="cofactor">
    <cofactor evidence="2">
        <name>heme b</name>
        <dbReference type="ChEBI" id="CHEBI:60344"/>
    </cofactor>
</comment>
<dbReference type="PRINTS" id="PR00461">
    <property type="entry name" value="PLPEROXIDASE"/>
</dbReference>
<keyword evidence="13" id="KW-0376">Hydrogen peroxide</keyword>
<dbReference type="InterPro" id="IPR010255">
    <property type="entry name" value="Haem_peroxidase_sf"/>
</dbReference>
<comment type="cofactor">
    <cofactor evidence="15">
        <name>Ca(2+)</name>
        <dbReference type="ChEBI" id="CHEBI:29108"/>
    </cofactor>
    <text evidence="15">Binds 2 calcium ions per subunit.</text>
</comment>
<protein>
    <submittedName>
        <fullName evidence="21">Os05g0135400 protein</fullName>
    </submittedName>
</protein>
<dbReference type="SMR" id="A0A0P0WHW6"/>
<evidence type="ECO:0000256" key="6">
    <source>
        <dbReference type="ARBA" id="ARBA00022617"/>
    </source>
</evidence>